<evidence type="ECO:0000256" key="4">
    <source>
        <dbReference type="ARBA" id="ARBA00022692"/>
    </source>
</evidence>
<comment type="caution">
    <text evidence="9">The sequence shown here is derived from an EMBL/GenBank/DDBJ whole genome shotgun (WGS) entry which is preliminary data.</text>
</comment>
<dbReference type="SUPFAM" id="SSF161098">
    <property type="entry name" value="MetI-like"/>
    <property type="match status" value="1"/>
</dbReference>
<dbReference type="PANTHER" id="PTHR43386">
    <property type="entry name" value="OLIGOPEPTIDE TRANSPORT SYSTEM PERMEASE PROTEIN APPC"/>
    <property type="match status" value="1"/>
</dbReference>
<feature type="domain" description="ABC transmembrane type-1" evidence="8">
    <location>
        <begin position="100"/>
        <end position="289"/>
    </location>
</feature>
<comment type="similarity">
    <text evidence="7">Belongs to the binding-protein-dependent transport system permease family.</text>
</comment>
<protein>
    <submittedName>
        <fullName evidence="9">Peptide/nickel transport system permease protein</fullName>
    </submittedName>
</protein>
<evidence type="ECO:0000256" key="3">
    <source>
        <dbReference type="ARBA" id="ARBA00022475"/>
    </source>
</evidence>
<keyword evidence="3" id="KW-1003">Cell membrane</keyword>
<dbReference type="PROSITE" id="PS50928">
    <property type="entry name" value="ABC_TM1"/>
    <property type="match status" value="1"/>
</dbReference>
<dbReference type="CDD" id="cd06261">
    <property type="entry name" value="TM_PBP2"/>
    <property type="match status" value="1"/>
</dbReference>
<proteinExistence type="inferred from homology"/>
<evidence type="ECO:0000256" key="6">
    <source>
        <dbReference type="ARBA" id="ARBA00023136"/>
    </source>
</evidence>
<reference evidence="9 10" key="1">
    <citation type="submission" date="2019-03" db="EMBL/GenBank/DDBJ databases">
        <title>Genomic Encyclopedia of Type Strains, Phase III (KMG-III): the genomes of soil and plant-associated and newly described type strains.</title>
        <authorList>
            <person name="Whitman W."/>
        </authorList>
    </citation>
    <scope>NUCLEOTIDE SEQUENCE [LARGE SCALE GENOMIC DNA]</scope>
    <source>
        <strain evidence="9 10">CECT 5797</strain>
    </source>
</reference>
<evidence type="ECO:0000256" key="2">
    <source>
        <dbReference type="ARBA" id="ARBA00022448"/>
    </source>
</evidence>
<feature type="transmembrane region" description="Helical" evidence="7">
    <location>
        <begin position="269"/>
        <end position="292"/>
    </location>
</feature>
<gene>
    <name evidence="9" type="ORF">DFP85_11429</name>
</gene>
<dbReference type="Proteomes" id="UP000295212">
    <property type="component" value="Unassembled WGS sequence"/>
</dbReference>
<feature type="transmembrane region" description="Helical" evidence="7">
    <location>
        <begin position="102"/>
        <end position="123"/>
    </location>
</feature>
<dbReference type="AlphaFoldDB" id="A0A4V3DPF0"/>
<dbReference type="GO" id="GO:0005886">
    <property type="term" value="C:plasma membrane"/>
    <property type="evidence" value="ECO:0007669"/>
    <property type="project" value="UniProtKB-SubCell"/>
</dbReference>
<dbReference type="EMBL" id="SNZJ01000014">
    <property type="protein sequence ID" value="TDR52056.1"/>
    <property type="molecule type" value="Genomic_DNA"/>
</dbReference>
<keyword evidence="4 7" id="KW-0812">Transmembrane</keyword>
<evidence type="ECO:0000313" key="10">
    <source>
        <dbReference type="Proteomes" id="UP000295212"/>
    </source>
</evidence>
<organism evidence="9 10">
    <name type="scientific">Halomonas ventosae</name>
    <dbReference type="NCBI Taxonomy" id="229007"/>
    <lineage>
        <taxon>Bacteria</taxon>
        <taxon>Pseudomonadati</taxon>
        <taxon>Pseudomonadota</taxon>
        <taxon>Gammaproteobacteria</taxon>
        <taxon>Oceanospirillales</taxon>
        <taxon>Halomonadaceae</taxon>
        <taxon>Halomonas</taxon>
    </lineage>
</organism>
<keyword evidence="2 7" id="KW-0813">Transport</keyword>
<comment type="subcellular location">
    <subcellularLocation>
        <location evidence="1 7">Cell membrane</location>
        <topology evidence="1 7">Multi-pass membrane protein</topology>
    </subcellularLocation>
</comment>
<keyword evidence="6 7" id="KW-0472">Membrane</keyword>
<evidence type="ECO:0000256" key="7">
    <source>
        <dbReference type="RuleBase" id="RU363032"/>
    </source>
</evidence>
<dbReference type="InterPro" id="IPR050366">
    <property type="entry name" value="BP-dependent_transpt_permease"/>
</dbReference>
<dbReference type="Gene3D" id="1.10.3720.10">
    <property type="entry name" value="MetI-like"/>
    <property type="match status" value="1"/>
</dbReference>
<evidence type="ECO:0000256" key="1">
    <source>
        <dbReference type="ARBA" id="ARBA00004651"/>
    </source>
</evidence>
<evidence type="ECO:0000256" key="5">
    <source>
        <dbReference type="ARBA" id="ARBA00022989"/>
    </source>
</evidence>
<feature type="transmembrane region" description="Helical" evidence="7">
    <location>
        <begin position="40"/>
        <end position="62"/>
    </location>
</feature>
<dbReference type="PANTHER" id="PTHR43386:SF1">
    <property type="entry name" value="D,D-DIPEPTIDE TRANSPORT SYSTEM PERMEASE PROTEIN DDPC-RELATED"/>
    <property type="match status" value="1"/>
</dbReference>
<evidence type="ECO:0000313" key="9">
    <source>
        <dbReference type="EMBL" id="TDR52056.1"/>
    </source>
</evidence>
<dbReference type="Pfam" id="PF00528">
    <property type="entry name" value="BPD_transp_1"/>
    <property type="match status" value="1"/>
</dbReference>
<dbReference type="GO" id="GO:0055085">
    <property type="term" value="P:transmembrane transport"/>
    <property type="evidence" value="ECO:0007669"/>
    <property type="project" value="InterPro"/>
</dbReference>
<name>A0A4V3DPF0_9GAMM</name>
<accession>A0A4V3DPF0</accession>
<keyword evidence="5 7" id="KW-1133">Transmembrane helix</keyword>
<dbReference type="InterPro" id="IPR000515">
    <property type="entry name" value="MetI-like"/>
</dbReference>
<evidence type="ECO:0000259" key="8">
    <source>
        <dbReference type="PROSITE" id="PS50928"/>
    </source>
</evidence>
<sequence length="307" mass="33614">MPQLNTPMSPDRVQGMRSRMGNVHMAWSFVIHLSRHNRTLLLASFVFATVIAMLLLTPWFAIHDPADMSLSGRFSPPSAEHWLGLDHLGRDVFSRLLHGGQFSVSITAITLVISAVVGTLLGAISARVGGAVDEFLMRIVDLVISFPDVLVALFLVAILGPGYGTLILALTLTGWTPFARMARGLALEINSKDYIRAAEILGCSRTFIILYHVIPNVLRPLATITFLRFGHKLITVGSLSFLGLGVQPPDTDWAAMLAEALPYLDRAPFLVLIPGLAIFITALSVTLIGQGLEAHMDEKMKWRHDDK</sequence>
<dbReference type="InterPro" id="IPR035906">
    <property type="entry name" value="MetI-like_sf"/>
</dbReference>